<organism evidence="1">
    <name type="scientific">Hexamita inflata</name>
    <dbReference type="NCBI Taxonomy" id="28002"/>
    <lineage>
        <taxon>Eukaryota</taxon>
        <taxon>Metamonada</taxon>
        <taxon>Diplomonadida</taxon>
        <taxon>Hexamitidae</taxon>
        <taxon>Hexamitinae</taxon>
        <taxon>Hexamita</taxon>
    </lineage>
</organism>
<accession>A0AA86P4N1</accession>
<sequence>MFKKIQESFIDKENFKFIIIEQQVSQDQINNLNENVEAFRAFFAQMLIQQLPNAVNTAASMQTSYIDNFWLRQTEGHIALLLHMMQMDSDNWFQTEWMLKTIMESRQRRSDENIYVFKGLDNADLDENNCKVNGELVVSLNQDSGLATIFIPLLAD</sequence>
<dbReference type="EMBL" id="CAXDID020000005">
    <property type="protein sequence ID" value="CAL5974736.1"/>
    <property type="molecule type" value="Genomic_DNA"/>
</dbReference>
<dbReference type="AlphaFoldDB" id="A0AA86P4N1"/>
<protein>
    <submittedName>
        <fullName evidence="1">Uncharacterized protein</fullName>
    </submittedName>
</protein>
<evidence type="ECO:0000313" key="1">
    <source>
        <dbReference type="EMBL" id="CAI9930723.1"/>
    </source>
</evidence>
<reference evidence="2 3" key="2">
    <citation type="submission" date="2024-07" db="EMBL/GenBank/DDBJ databases">
        <authorList>
            <person name="Akdeniz Z."/>
        </authorList>
    </citation>
    <scope>NUCLEOTIDE SEQUENCE [LARGE SCALE GENOMIC DNA]</scope>
</reference>
<name>A0AA86P4N1_9EUKA</name>
<dbReference type="Proteomes" id="UP001642409">
    <property type="component" value="Unassembled WGS sequence"/>
</dbReference>
<proteinExistence type="predicted"/>
<reference evidence="1" key="1">
    <citation type="submission" date="2023-06" db="EMBL/GenBank/DDBJ databases">
        <authorList>
            <person name="Kurt Z."/>
        </authorList>
    </citation>
    <scope>NUCLEOTIDE SEQUENCE</scope>
</reference>
<evidence type="ECO:0000313" key="3">
    <source>
        <dbReference type="Proteomes" id="UP001642409"/>
    </source>
</evidence>
<keyword evidence="3" id="KW-1185">Reference proteome</keyword>
<comment type="caution">
    <text evidence="1">The sequence shown here is derived from an EMBL/GenBank/DDBJ whole genome shotgun (WGS) entry which is preliminary data.</text>
</comment>
<evidence type="ECO:0000313" key="2">
    <source>
        <dbReference type="EMBL" id="CAL5974736.1"/>
    </source>
</evidence>
<gene>
    <name evidence="1" type="ORF">HINF_LOCUS18368</name>
    <name evidence="2" type="ORF">HINF_LOCUS3002</name>
</gene>
<dbReference type="EMBL" id="CATOUU010000464">
    <property type="protein sequence ID" value="CAI9930723.1"/>
    <property type="molecule type" value="Genomic_DNA"/>
</dbReference>